<dbReference type="EMBL" id="FN653017">
    <property type="protein sequence ID" value="CBY21294.1"/>
    <property type="molecule type" value="Genomic_DNA"/>
</dbReference>
<name>E4WVZ1_OIKDI</name>
<evidence type="ECO:0000313" key="7">
    <source>
        <dbReference type="Proteomes" id="UP000001307"/>
    </source>
</evidence>
<protein>
    <submittedName>
        <fullName evidence="6">Uncharacterized protein</fullName>
    </submittedName>
</protein>
<keyword evidence="7" id="KW-1185">Reference proteome</keyword>
<dbReference type="GO" id="GO:0005634">
    <property type="term" value="C:nucleus"/>
    <property type="evidence" value="ECO:0007669"/>
    <property type="project" value="UniProtKB-SubCell"/>
</dbReference>
<evidence type="ECO:0000313" key="6">
    <source>
        <dbReference type="EMBL" id="CBY21294.1"/>
    </source>
</evidence>
<organism evidence="6">
    <name type="scientific">Oikopleura dioica</name>
    <name type="common">Tunicate</name>
    <dbReference type="NCBI Taxonomy" id="34765"/>
    <lineage>
        <taxon>Eukaryota</taxon>
        <taxon>Metazoa</taxon>
        <taxon>Chordata</taxon>
        <taxon>Tunicata</taxon>
        <taxon>Appendicularia</taxon>
        <taxon>Copelata</taxon>
        <taxon>Oikopleuridae</taxon>
        <taxon>Oikopleura</taxon>
    </lineage>
</organism>
<accession>E4WVZ1</accession>
<evidence type="ECO:0000256" key="3">
    <source>
        <dbReference type="ARBA" id="ARBA00010821"/>
    </source>
</evidence>
<dbReference type="Pfam" id="PF14799">
    <property type="entry name" value="FAM195"/>
    <property type="match status" value="1"/>
</dbReference>
<dbReference type="GO" id="GO:0010494">
    <property type="term" value="C:cytoplasmic stress granule"/>
    <property type="evidence" value="ECO:0007669"/>
    <property type="project" value="UniProtKB-SubCell"/>
</dbReference>
<dbReference type="Proteomes" id="UP000001307">
    <property type="component" value="Unassembled WGS sequence"/>
</dbReference>
<sequence>MYIRILGTRAGSSQRYGTSLTEKAPETNTNIAKVVESSQHFSNSEVIAEMSKKSTKSCNIAATPSHCQNINFISSQWAEIERLQNLTPEERSAQKNVKKVEVYKPEDNEEKDDFQQFCWKSFVADKMYKEIMEEIKS</sequence>
<dbReference type="InterPro" id="IPR029428">
    <property type="entry name" value="MCRIP"/>
</dbReference>
<gene>
    <name evidence="6" type="ORF">GSOID_T00009050001</name>
</gene>
<evidence type="ECO:0000256" key="1">
    <source>
        <dbReference type="ARBA" id="ARBA00004123"/>
    </source>
</evidence>
<keyword evidence="5" id="KW-0539">Nucleus</keyword>
<proteinExistence type="inferred from homology"/>
<evidence type="ECO:0000256" key="4">
    <source>
        <dbReference type="ARBA" id="ARBA00022490"/>
    </source>
</evidence>
<reference evidence="6" key="1">
    <citation type="journal article" date="2010" name="Science">
        <title>Plasticity of animal genome architecture unmasked by rapid evolution of a pelagic tunicate.</title>
        <authorList>
            <person name="Denoeud F."/>
            <person name="Henriet S."/>
            <person name="Mungpakdee S."/>
            <person name="Aury J.M."/>
            <person name="Da Silva C."/>
            <person name="Brinkmann H."/>
            <person name="Mikhaleva J."/>
            <person name="Olsen L.C."/>
            <person name="Jubin C."/>
            <person name="Canestro C."/>
            <person name="Bouquet J.M."/>
            <person name="Danks G."/>
            <person name="Poulain J."/>
            <person name="Campsteijn C."/>
            <person name="Adamski M."/>
            <person name="Cross I."/>
            <person name="Yadetie F."/>
            <person name="Muffato M."/>
            <person name="Louis A."/>
            <person name="Butcher S."/>
            <person name="Tsagkogeorga G."/>
            <person name="Konrad A."/>
            <person name="Singh S."/>
            <person name="Jensen M.F."/>
            <person name="Cong E.H."/>
            <person name="Eikeseth-Otteraa H."/>
            <person name="Noel B."/>
            <person name="Anthouard V."/>
            <person name="Porcel B.M."/>
            <person name="Kachouri-Lafond R."/>
            <person name="Nishino A."/>
            <person name="Ugolini M."/>
            <person name="Chourrout P."/>
            <person name="Nishida H."/>
            <person name="Aasland R."/>
            <person name="Huzurbazar S."/>
            <person name="Westhof E."/>
            <person name="Delsuc F."/>
            <person name="Lehrach H."/>
            <person name="Reinhardt R."/>
            <person name="Weissenbach J."/>
            <person name="Roy S.W."/>
            <person name="Artiguenave F."/>
            <person name="Postlethwait J.H."/>
            <person name="Manak J.R."/>
            <person name="Thompson E.M."/>
            <person name="Jaillon O."/>
            <person name="Du Pasquier L."/>
            <person name="Boudinot P."/>
            <person name="Liberles D.A."/>
            <person name="Volff J.N."/>
            <person name="Philippe H."/>
            <person name="Lenhard B."/>
            <person name="Roest Crollius H."/>
            <person name="Wincker P."/>
            <person name="Chourrout D."/>
        </authorList>
    </citation>
    <scope>NUCLEOTIDE SEQUENCE [LARGE SCALE GENOMIC DNA]</scope>
</reference>
<dbReference type="AlphaFoldDB" id="E4WVZ1"/>
<evidence type="ECO:0000256" key="5">
    <source>
        <dbReference type="ARBA" id="ARBA00023242"/>
    </source>
</evidence>
<evidence type="ECO:0000256" key="2">
    <source>
        <dbReference type="ARBA" id="ARBA00004210"/>
    </source>
</evidence>
<comment type="subcellular location">
    <subcellularLocation>
        <location evidence="2">Cytoplasm</location>
        <location evidence="2">Stress granule</location>
    </subcellularLocation>
    <subcellularLocation>
        <location evidence="1">Nucleus</location>
    </subcellularLocation>
</comment>
<comment type="similarity">
    <text evidence="3">Belongs to the MCRIP family.</text>
</comment>
<dbReference type="InParanoid" id="E4WVZ1"/>
<dbReference type="OrthoDB" id="10298705at2759"/>
<keyword evidence="4" id="KW-0963">Cytoplasm</keyword>